<comment type="caution">
    <text evidence="2">The sequence shown here is derived from an EMBL/GenBank/DDBJ whole genome shotgun (WGS) entry which is preliminary data.</text>
</comment>
<keyword evidence="3" id="KW-1185">Reference proteome</keyword>
<gene>
    <name evidence="2" type="ORF">L2A60_19905</name>
</gene>
<feature type="region of interest" description="Disordered" evidence="1">
    <location>
        <begin position="1"/>
        <end position="20"/>
    </location>
</feature>
<accession>A0ABS9E4Q9</accession>
<name>A0ABS9E4Q9_9PROT</name>
<evidence type="ECO:0000313" key="2">
    <source>
        <dbReference type="EMBL" id="MCF3948911.1"/>
    </source>
</evidence>
<reference evidence="2 3" key="1">
    <citation type="submission" date="2022-01" db="EMBL/GenBank/DDBJ databases">
        <authorList>
            <person name="Won M."/>
            <person name="Kim S.-J."/>
            <person name="Kwon S.-W."/>
        </authorList>
    </citation>
    <scope>NUCLEOTIDE SEQUENCE [LARGE SCALE GENOMIC DNA]</scope>
    <source>
        <strain evidence="2 3">KCTC 23505</strain>
    </source>
</reference>
<evidence type="ECO:0000313" key="3">
    <source>
        <dbReference type="Proteomes" id="UP001521209"/>
    </source>
</evidence>
<proteinExistence type="predicted"/>
<protein>
    <submittedName>
        <fullName evidence="2">Uncharacterized protein</fullName>
    </submittedName>
</protein>
<dbReference type="EMBL" id="JAKGBZ010000104">
    <property type="protein sequence ID" value="MCF3948911.1"/>
    <property type="molecule type" value="Genomic_DNA"/>
</dbReference>
<organism evidence="2 3">
    <name type="scientific">Acidiphilium iwatense</name>
    <dbReference type="NCBI Taxonomy" id="768198"/>
    <lineage>
        <taxon>Bacteria</taxon>
        <taxon>Pseudomonadati</taxon>
        <taxon>Pseudomonadota</taxon>
        <taxon>Alphaproteobacteria</taxon>
        <taxon>Acetobacterales</taxon>
        <taxon>Acidocellaceae</taxon>
        <taxon>Acidiphilium</taxon>
    </lineage>
</organism>
<dbReference type="Proteomes" id="UP001521209">
    <property type="component" value="Unassembled WGS sequence"/>
</dbReference>
<sequence length="80" mass="8434">MIQAGMRHADNCQPGNPQSVHLVGAQNQSIHPAGAQMKSAGIMGVQIRVLHHLSPAEKQACETAKLHSVPQLGLRHPGGC</sequence>
<evidence type="ECO:0000256" key="1">
    <source>
        <dbReference type="SAM" id="MobiDB-lite"/>
    </source>
</evidence>